<accession>A0AAJ3NNQ0</accession>
<gene>
    <name evidence="1" type="ORF">AWC23_20340</name>
</gene>
<dbReference type="AlphaFoldDB" id="A0AAJ3NNQ0"/>
<protein>
    <submittedName>
        <fullName evidence="1">Uncharacterized protein</fullName>
    </submittedName>
</protein>
<dbReference type="Proteomes" id="UP000193387">
    <property type="component" value="Unassembled WGS sequence"/>
</dbReference>
<dbReference type="EMBL" id="LQPR01000049">
    <property type="protein sequence ID" value="ORW69098.1"/>
    <property type="molecule type" value="Genomic_DNA"/>
</dbReference>
<reference evidence="1 2" key="1">
    <citation type="submission" date="2016-01" db="EMBL/GenBank/DDBJ databases">
        <title>The new phylogeny of the genus Mycobacterium.</title>
        <authorList>
            <person name="Tarcisio F."/>
            <person name="Conor M."/>
            <person name="Antonella G."/>
            <person name="Elisabetta G."/>
            <person name="Giulia F.S."/>
            <person name="Sara T."/>
            <person name="Anna F."/>
            <person name="Clotilde B."/>
            <person name="Roberto B."/>
            <person name="Veronica D.S."/>
            <person name="Fabio R."/>
            <person name="Monica P."/>
            <person name="Olivier J."/>
            <person name="Enrico T."/>
            <person name="Nicola S."/>
        </authorList>
    </citation>
    <scope>NUCLEOTIDE SEQUENCE [LARGE SCALE GENOMIC DNA]</scope>
    <source>
        <strain evidence="1 2">DSM 44616</strain>
    </source>
</reference>
<organism evidence="1 2">
    <name type="scientific">Mycobacterium saskatchewanense</name>
    <dbReference type="NCBI Taxonomy" id="220927"/>
    <lineage>
        <taxon>Bacteria</taxon>
        <taxon>Bacillati</taxon>
        <taxon>Actinomycetota</taxon>
        <taxon>Actinomycetes</taxon>
        <taxon>Mycobacteriales</taxon>
        <taxon>Mycobacteriaceae</taxon>
        <taxon>Mycobacterium</taxon>
        <taxon>Mycobacterium simiae complex</taxon>
    </lineage>
</organism>
<evidence type="ECO:0000313" key="1">
    <source>
        <dbReference type="EMBL" id="ORW69098.1"/>
    </source>
</evidence>
<keyword evidence="2" id="KW-1185">Reference proteome</keyword>
<comment type="caution">
    <text evidence="1">The sequence shown here is derived from an EMBL/GenBank/DDBJ whole genome shotgun (WGS) entry which is preliminary data.</text>
</comment>
<proteinExistence type="predicted"/>
<dbReference type="RefSeq" id="WP_085257307.1">
    <property type="nucleotide sequence ID" value="NZ_AP022573.1"/>
</dbReference>
<sequence>MTNLTVTVPETVDATELEEEVVTALADRLRDDHGLELTAGAPGSNEYPLRPSGSIVIDTRPGELRVRLRGLDVDAHNLFIGVSSELEQRHEGLRAEIG</sequence>
<evidence type="ECO:0000313" key="2">
    <source>
        <dbReference type="Proteomes" id="UP000193387"/>
    </source>
</evidence>
<name>A0AAJ3NNQ0_9MYCO</name>